<feature type="domain" description="Large ribosomal subunit protein uL6 alpha-beta" evidence="7">
    <location>
        <begin position="90"/>
        <end position="162"/>
    </location>
</feature>
<organism evidence="8 9">
    <name type="scientific">Candidatus Terrybacteria bacterium RIFCSPHIGHO2_02_41_19</name>
    <dbReference type="NCBI Taxonomy" id="1802364"/>
    <lineage>
        <taxon>Bacteria</taxon>
        <taxon>Candidatus Terryibacteriota</taxon>
    </lineage>
</organism>
<evidence type="ECO:0000256" key="5">
    <source>
        <dbReference type="RuleBase" id="RU003869"/>
    </source>
</evidence>
<evidence type="ECO:0000256" key="4">
    <source>
        <dbReference type="NCBIfam" id="TIGR03654"/>
    </source>
</evidence>
<dbReference type="GO" id="GO:0019843">
    <property type="term" value="F:rRNA binding"/>
    <property type="evidence" value="ECO:0007669"/>
    <property type="project" value="UniProtKB-UniRule"/>
</dbReference>
<protein>
    <recommendedName>
        <fullName evidence="3 4">50S ribosomal protein L6</fullName>
    </recommendedName>
</protein>
<dbReference type="PANTHER" id="PTHR11655">
    <property type="entry name" value="60S/50S RIBOSOMAL PROTEIN L6/L9"/>
    <property type="match status" value="1"/>
</dbReference>
<keyword evidence="2 5" id="KW-0687">Ribonucleoprotein</keyword>
<sequence>MSHIGKKGIQIPDNVDVKLNGNILNVKGPLGEMTRFIPNDVEIKIADKIVTVVLRKGAPNKAVWGTFASHISNMIKGVITGFEKKLIIEGIGFKAQLEGNKLSLNIGLSHPVKIEIPKGVKVLIEKSLITISGYDKETIGQFSADVRAFKKPEPYKGTGIRYEKEIIRRKAGKKAATAAT</sequence>
<evidence type="ECO:0000313" key="9">
    <source>
        <dbReference type="Proteomes" id="UP000178646"/>
    </source>
</evidence>
<gene>
    <name evidence="8" type="ORF">A2W59_01390</name>
</gene>
<dbReference type="GO" id="GO:0022625">
    <property type="term" value="C:cytosolic large ribosomal subunit"/>
    <property type="evidence" value="ECO:0007669"/>
    <property type="project" value="UniProtKB-UniRule"/>
</dbReference>
<dbReference type="NCBIfam" id="TIGR03654">
    <property type="entry name" value="L6_bact"/>
    <property type="match status" value="1"/>
</dbReference>
<keyword evidence="6" id="KW-0699">rRNA-binding</keyword>
<keyword evidence="6" id="KW-0694">RNA-binding</keyword>
<dbReference type="SUPFAM" id="SSF56053">
    <property type="entry name" value="Ribosomal protein L6"/>
    <property type="match status" value="2"/>
</dbReference>
<comment type="caution">
    <text evidence="8">The sequence shown here is derived from an EMBL/GenBank/DDBJ whole genome shotgun (WGS) entry which is preliminary data.</text>
</comment>
<dbReference type="InterPro" id="IPR019906">
    <property type="entry name" value="Ribosomal_uL6_bac-type"/>
</dbReference>
<dbReference type="InterPro" id="IPR036789">
    <property type="entry name" value="Ribosomal_uL6-like_a/b-dom_sf"/>
</dbReference>
<dbReference type="Proteomes" id="UP000178646">
    <property type="component" value="Unassembled WGS sequence"/>
</dbReference>
<dbReference type="EMBL" id="MHSU01000025">
    <property type="protein sequence ID" value="OHA50067.1"/>
    <property type="molecule type" value="Genomic_DNA"/>
</dbReference>
<accession>A0A1G2PP30</accession>
<comment type="function">
    <text evidence="6">This protein binds to the 23S rRNA, and is important in its secondary structure. It is located near the subunit interface in the base of the L7/L12 stalk, and near the tRNA binding site of the peptidyltransferase center.</text>
</comment>
<reference evidence="8 9" key="1">
    <citation type="journal article" date="2016" name="Nat. Commun.">
        <title>Thousands of microbial genomes shed light on interconnected biogeochemical processes in an aquifer system.</title>
        <authorList>
            <person name="Anantharaman K."/>
            <person name="Brown C.T."/>
            <person name="Hug L.A."/>
            <person name="Sharon I."/>
            <person name="Castelle C.J."/>
            <person name="Probst A.J."/>
            <person name="Thomas B.C."/>
            <person name="Singh A."/>
            <person name="Wilkins M.J."/>
            <person name="Karaoz U."/>
            <person name="Brodie E.L."/>
            <person name="Williams K.H."/>
            <person name="Hubbard S.S."/>
            <person name="Banfield J.F."/>
        </authorList>
    </citation>
    <scope>NUCLEOTIDE SEQUENCE [LARGE SCALE GENOMIC DNA]</scope>
</reference>
<dbReference type="PIRSF" id="PIRSF002162">
    <property type="entry name" value="Ribosomal_L6"/>
    <property type="match status" value="1"/>
</dbReference>
<evidence type="ECO:0000256" key="1">
    <source>
        <dbReference type="ARBA" id="ARBA00022980"/>
    </source>
</evidence>
<feature type="domain" description="Large ribosomal subunit protein uL6 alpha-beta" evidence="7">
    <location>
        <begin position="11"/>
        <end position="80"/>
    </location>
</feature>
<dbReference type="PRINTS" id="PR00059">
    <property type="entry name" value="RIBOSOMALL6"/>
</dbReference>
<keyword evidence="1 5" id="KW-0689">Ribosomal protein</keyword>
<dbReference type="Gene3D" id="3.90.930.12">
    <property type="entry name" value="Ribosomal protein L6, alpha-beta domain"/>
    <property type="match status" value="2"/>
</dbReference>
<evidence type="ECO:0000256" key="2">
    <source>
        <dbReference type="ARBA" id="ARBA00023274"/>
    </source>
</evidence>
<dbReference type="Pfam" id="PF00347">
    <property type="entry name" value="Ribosomal_L6"/>
    <property type="match status" value="2"/>
</dbReference>
<dbReference type="AlphaFoldDB" id="A0A1G2PP30"/>
<evidence type="ECO:0000256" key="6">
    <source>
        <dbReference type="RuleBase" id="RU003870"/>
    </source>
</evidence>
<name>A0A1G2PP30_9BACT</name>
<proteinExistence type="inferred from homology"/>
<evidence type="ECO:0000313" key="8">
    <source>
        <dbReference type="EMBL" id="OHA50067.1"/>
    </source>
</evidence>
<dbReference type="InterPro" id="IPR000702">
    <property type="entry name" value="Ribosomal_uL6-like"/>
</dbReference>
<dbReference type="GO" id="GO:0003735">
    <property type="term" value="F:structural constituent of ribosome"/>
    <property type="evidence" value="ECO:0007669"/>
    <property type="project" value="UniProtKB-UniRule"/>
</dbReference>
<evidence type="ECO:0000259" key="7">
    <source>
        <dbReference type="Pfam" id="PF00347"/>
    </source>
</evidence>
<evidence type="ECO:0000256" key="3">
    <source>
        <dbReference type="ARBA" id="ARBA00035454"/>
    </source>
</evidence>
<comment type="similarity">
    <text evidence="5">Belongs to the universal ribosomal protein uL6 family.</text>
</comment>
<dbReference type="InterPro" id="IPR020040">
    <property type="entry name" value="Ribosomal_uL6_a/b-dom"/>
</dbReference>
<dbReference type="PANTHER" id="PTHR11655:SF14">
    <property type="entry name" value="LARGE RIBOSOMAL SUBUNIT PROTEIN UL6M"/>
    <property type="match status" value="1"/>
</dbReference>
<dbReference type="GO" id="GO:0002181">
    <property type="term" value="P:cytoplasmic translation"/>
    <property type="evidence" value="ECO:0007669"/>
    <property type="project" value="TreeGrafter"/>
</dbReference>